<dbReference type="AlphaFoldDB" id="A0A379LMY1"/>
<reference evidence="1 2" key="1">
    <citation type="submission" date="2018-06" db="EMBL/GenBank/DDBJ databases">
        <authorList>
            <consortium name="Pathogen Informatics"/>
            <person name="Doyle S."/>
        </authorList>
    </citation>
    <scope>NUCLEOTIDE SEQUENCE [LARGE SCALE GENOMIC DNA]</scope>
    <source>
        <strain evidence="1 2">NCTC10526</strain>
    </source>
</reference>
<protein>
    <submittedName>
        <fullName evidence="1">Uncharacterized protein</fullName>
    </submittedName>
</protein>
<keyword evidence="2" id="KW-1185">Reference proteome</keyword>
<accession>A0A379LMY1</accession>
<evidence type="ECO:0000313" key="2">
    <source>
        <dbReference type="Proteomes" id="UP000254123"/>
    </source>
</evidence>
<name>A0A379LMY1_9GAMM</name>
<organism evidence="1 2">
    <name type="scientific">Psychrobacter phenylpyruvicus</name>
    <dbReference type="NCBI Taxonomy" id="29432"/>
    <lineage>
        <taxon>Bacteria</taxon>
        <taxon>Pseudomonadati</taxon>
        <taxon>Pseudomonadota</taxon>
        <taxon>Gammaproteobacteria</taxon>
        <taxon>Moraxellales</taxon>
        <taxon>Moraxellaceae</taxon>
        <taxon>Psychrobacter</taxon>
    </lineage>
</organism>
<gene>
    <name evidence="1" type="ORF">NCTC10526_02305</name>
</gene>
<evidence type="ECO:0000313" key="1">
    <source>
        <dbReference type="EMBL" id="SUD91928.1"/>
    </source>
</evidence>
<sequence length="44" mass="4822">MQVIGSLFCSTMSVSRPETKAKAYLSGTVIPNISEARVYPLEFV</sequence>
<dbReference type="Proteomes" id="UP000254123">
    <property type="component" value="Unassembled WGS sequence"/>
</dbReference>
<proteinExistence type="predicted"/>
<dbReference type="EMBL" id="UGVC01000001">
    <property type="protein sequence ID" value="SUD91928.1"/>
    <property type="molecule type" value="Genomic_DNA"/>
</dbReference>